<dbReference type="SMART" id="SM00651">
    <property type="entry name" value="Sm"/>
    <property type="match status" value="1"/>
</dbReference>
<dbReference type="AlphaFoldDB" id="A0A9Q0RAL2"/>
<dbReference type="InterPro" id="IPR047575">
    <property type="entry name" value="Sm"/>
</dbReference>
<evidence type="ECO:0000256" key="4">
    <source>
        <dbReference type="ARBA" id="ARBA00022728"/>
    </source>
</evidence>
<name>A0A9Q0RAL2_ANAIG</name>
<feature type="domain" description="Sm" evidence="9">
    <location>
        <begin position="5"/>
        <end position="81"/>
    </location>
</feature>
<keyword evidence="7" id="KW-0539">Nucleus</keyword>
<evidence type="ECO:0000256" key="6">
    <source>
        <dbReference type="ARBA" id="ARBA00023187"/>
    </source>
</evidence>
<keyword evidence="4" id="KW-0747">Spliceosome</keyword>
<proteinExistence type="inferred from homology"/>
<evidence type="ECO:0000256" key="2">
    <source>
        <dbReference type="ARBA" id="ARBA00006850"/>
    </source>
</evidence>
<dbReference type="EMBL" id="JAPDFW010000076">
    <property type="protein sequence ID" value="KAJ5073181.1"/>
    <property type="molecule type" value="Genomic_DNA"/>
</dbReference>
<dbReference type="GO" id="GO:1990726">
    <property type="term" value="C:Lsm1-7-Pat1 complex"/>
    <property type="evidence" value="ECO:0007669"/>
    <property type="project" value="TreeGrafter"/>
</dbReference>
<dbReference type="GO" id="GO:0005681">
    <property type="term" value="C:spliceosomal complex"/>
    <property type="evidence" value="ECO:0007669"/>
    <property type="project" value="UniProtKB-KW"/>
</dbReference>
<accession>A0A9Q0RAL2</accession>
<comment type="subcellular location">
    <subcellularLocation>
        <location evidence="1">Nucleus</location>
    </subcellularLocation>
</comment>
<dbReference type="InterPro" id="IPR010920">
    <property type="entry name" value="LSM_dom_sf"/>
</dbReference>
<evidence type="ECO:0000256" key="8">
    <source>
        <dbReference type="ARBA" id="ARBA00023274"/>
    </source>
</evidence>
<evidence type="ECO:0000256" key="7">
    <source>
        <dbReference type="ARBA" id="ARBA00023242"/>
    </source>
</evidence>
<evidence type="ECO:0000313" key="10">
    <source>
        <dbReference type="EMBL" id="KAJ5073181.1"/>
    </source>
</evidence>
<gene>
    <name evidence="10" type="ORF">M0811_08863</name>
</gene>
<dbReference type="GO" id="GO:0046540">
    <property type="term" value="C:U4/U6 x U5 tri-snRNP complex"/>
    <property type="evidence" value="ECO:0007669"/>
    <property type="project" value="TreeGrafter"/>
</dbReference>
<dbReference type="InterPro" id="IPR033871">
    <property type="entry name" value="LSm5"/>
</dbReference>
<dbReference type="InterPro" id="IPR001163">
    <property type="entry name" value="Sm_dom_euk/arc"/>
</dbReference>
<dbReference type="PROSITE" id="PS52002">
    <property type="entry name" value="SM"/>
    <property type="match status" value="1"/>
</dbReference>
<dbReference type="Pfam" id="PF01423">
    <property type="entry name" value="LSM"/>
    <property type="match status" value="1"/>
</dbReference>
<keyword evidence="5" id="KW-0694">RNA-binding</keyword>
<evidence type="ECO:0000259" key="9">
    <source>
        <dbReference type="PROSITE" id="PS52002"/>
    </source>
</evidence>
<dbReference type="PANTHER" id="PTHR20971:SF0">
    <property type="entry name" value="U6 SNRNA-ASSOCIATED SM-LIKE PROTEIN LSM5"/>
    <property type="match status" value="1"/>
</dbReference>
<evidence type="ECO:0000256" key="3">
    <source>
        <dbReference type="ARBA" id="ARBA00022664"/>
    </source>
</evidence>
<dbReference type="Gene3D" id="2.30.30.100">
    <property type="match status" value="1"/>
</dbReference>
<protein>
    <submittedName>
        <fullName evidence="10">U6 snRNA-associated sm-like protein lsm5</fullName>
    </submittedName>
</protein>
<keyword evidence="11" id="KW-1185">Reference proteome</keyword>
<reference evidence="10" key="1">
    <citation type="submission" date="2022-10" db="EMBL/GenBank/DDBJ databases">
        <title>Novel sulphate-reducing endosymbionts in the free-living metamonad Anaeramoeba.</title>
        <authorList>
            <person name="Jerlstrom-Hultqvist J."/>
            <person name="Cepicka I."/>
            <person name="Gallot-Lavallee L."/>
            <person name="Salas-Leiva D."/>
            <person name="Curtis B.A."/>
            <person name="Zahonova K."/>
            <person name="Pipaliya S."/>
            <person name="Dacks J."/>
            <person name="Roger A.J."/>
        </authorList>
    </citation>
    <scope>NUCLEOTIDE SEQUENCE</scope>
    <source>
        <strain evidence="10">BMAN</strain>
    </source>
</reference>
<dbReference type="GO" id="GO:0005688">
    <property type="term" value="C:U6 snRNP"/>
    <property type="evidence" value="ECO:0007669"/>
    <property type="project" value="TreeGrafter"/>
</dbReference>
<keyword evidence="6" id="KW-0508">mRNA splicing</keyword>
<dbReference type="GO" id="GO:0003723">
    <property type="term" value="F:RNA binding"/>
    <property type="evidence" value="ECO:0007669"/>
    <property type="project" value="UniProtKB-KW"/>
</dbReference>
<evidence type="ECO:0000256" key="5">
    <source>
        <dbReference type="ARBA" id="ARBA00022884"/>
    </source>
</evidence>
<organism evidence="10 11">
    <name type="scientific">Anaeramoeba ignava</name>
    <name type="common">Anaerobic marine amoeba</name>
    <dbReference type="NCBI Taxonomy" id="1746090"/>
    <lineage>
        <taxon>Eukaryota</taxon>
        <taxon>Metamonada</taxon>
        <taxon>Anaeramoebidae</taxon>
        <taxon>Anaeramoeba</taxon>
    </lineage>
</organism>
<dbReference type="Proteomes" id="UP001149090">
    <property type="component" value="Unassembled WGS sequence"/>
</dbReference>
<dbReference type="SUPFAM" id="SSF50182">
    <property type="entry name" value="Sm-like ribonucleoproteins"/>
    <property type="match status" value="1"/>
</dbReference>
<keyword evidence="8" id="KW-0687">Ribonucleoprotein</keyword>
<comment type="similarity">
    <text evidence="2">Belongs to the snRNP Sm proteins family.</text>
</comment>
<sequence>MDFVLPFEIVDKCLGSRIWIKAQKQREVVGTLCGFDADLNMVLSDVIEYQYKIDGSIEKTHLDEILLNGGQITFLVPFKNGPDEVLNKQINQSNISNDVNLEIEKEKSNSD</sequence>
<evidence type="ECO:0000313" key="11">
    <source>
        <dbReference type="Proteomes" id="UP001149090"/>
    </source>
</evidence>
<dbReference type="OrthoDB" id="429711at2759"/>
<comment type="caution">
    <text evidence="10">The sequence shown here is derived from an EMBL/GenBank/DDBJ whole genome shotgun (WGS) entry which is preliminary data.</text>
</comment>
<keyword evidence="3" id="KW-0507">mRNA processing</keyword>
<dbReference type="PANTHER" id="PTHR20971">
    <property type="entry name" value="U6 SNRNA-ASSOCIATED PROTEIN"/>
    <property type="match status" value="1"/>
</dbReference>
<dbReference type="OMA" id="YETTPQG"/>
<dbReference type="GO" id="GO:0000398">
    <property type="term" value="P:mRNA splicing, via spliceosome"/>
    <property type="evidence" value="ECO:0007669"/>
    <property type="project" value="TreeGrafter"/>
</dbReference>
<evidence type="ECO:0000256" key="1">
    <source>
        <dbReference type="ARBA" id="ARBA00004123"/>
    </source>
</evidence>